<feature type="compositionally biased region" description="Polar residues" evidence="1">
    <location>
        <begin position="252"/>
        <end position="263"/>
    </location>
</feature>
<feature type="region of interest" description="Disordered" evidence="1">
    <location>
        <begin position="24"/>
        <end position="51"/>
    </location>
</feature>
<protein>
    <recommendedName>
        <fullName evidence="6">Transmembrane protein</fullName>
    </recommendedName>
</protein>
<keyword evidence="3" id="KW-0732">Signal</keyword>
<reference evidence="4 5" key="1">
    <citation type="submission" date="2018-02" db="EMBL/GenBank/DDBJ databases">
        <title>The genomes of Aspergillus section Nigri reveals drivers in fungal speciation.</title>
        <authorList>
            <consortium name="DOE Joint Genome Institute"/>
            <person name="Vesth T.C."/>
            <person name="Nybo J."/>
            <person name="Theobald S."/>
            <person name="Brandl J."/>
            <person name="Frisvad J.C."/>
            <person name="Nielsen K.F."/>
            <person name="Lyhne E.K."/>
            <person name="Kogle M.E."/>
            <person name="Kuo A."/>
            <person name="Riley R."/>
            <person name="Clum A."/>
            <person name="Nolan M."/>
            <person name="Lipzen A."/>
            <person name="Salamov A."/>
            <person name="Henrissat B."/>
            <person name="Wiebenga A."/>
            <person name="De vries R.P."/>
            <person name="Grigoriev I.V."/>
            <person name="Mortensen U.H."/>
            <person name="Andersen M.R."/>
            <person name="Baker S.E."/>
        </authorList>
    </citation>
    <scope>NUCLEOTIDE SEQUENCE [LARGE SCALE GENOMIC DNA]</scope>
    <source>
        <strain evidence="4 5">CBS 707.79</strain>
    </source>
</reference>
<keyword evidence="2" id="KW-0472">Membrane</keyword>
<evidence type="ECO:0000313" key="5">
    <source>
        <dbReference type="Proteomes" id="UP000247810"/>
    </source>
</evidence>
<sequence length="276" mass="30801">MRWPEKLALLLCLTTNSLVAGAPIRKEGKPEKSTTISSHHNHENAPENSHASRSLSSLGWISALIGRLSELTMRDYFINLAVLVCIITVFALAYNICQNTMHCRRCRVDRAARREERKARRAYEAAARRLKWRQWWEGEAYPDPESVPVTPFAHELSNRDPERERFDAESVVFSEPVNMQTEIQGFRQALDIVGELVRMPDRGLESAARYGELKGDEETGLYKTRSAVSDTAASSTVGLATVMSTGTSSLKSLDCKSSGTLDTLDSLETPPPSYHS</sequence>
<dbReference type="Proteomes" id="UP000247810">
    <property type="component" value="Unassembled WGS sequence"/>
</dbReference>
<evidence type="ECO:0000256" key="2">
    <source>
        <dbReference type="SAM" id="Phobius"/>
    </source>
</evidence>
<name>A0A319D2J7_9EURO</name>
<keyword evidence="2" id="KW-1133">Transmembrane helix</keyword>
<gene>
    <name evidence="4" type="ORF">BO71DRAFT_432963</name>
</gene>
<feature type="transmembrane region" description="Helical" evidence="2">
    <location>
        <begin position="76"/>
        <end position="97"/>
    </location>
</feature>
<organism evidence="4 5">
    <name type="scientific">Aspergillus ellipticus CBS 707.79</name>
    <dbReference type="NCBI Taxonomy" id="1448320"/>
    <lineage>
        <taxon>Eukaryota</taxon>
        <taxon>Fungi</taxon>
        <taxon>Dikarya</taxon>
        <taxon>Ascomycota</taxon>
        <taxon>Pezizomycotina</taxon>
        <taxon>Eurotiomycetes</taxon>
        <taxon>Eurotiomycetidae</taxon>
        <taxon>Eurotiales</taxon>
        <taxon>Aspergillaceae</taxon>
        <taxon>Aspergillus</taxon>
        <taxon>Aspergillus subgen. Circumdati</taxon>
    </lineage>
</organism>
<keyword evidence="5" id="KW-1185">Reference proteome</keyword>
<dbReference type="STRING" id="1448320.A0A319D2J7"/>
<evidence type="ECO:0000256" key="1">
    <source>
        <dbReference type="SAM" id="MobiDB-lite"/>
    </source>
</evidence>
<feature type="region of interest" description="Disordered" evidence="1">
    <location>
        <begin position="252"/>
        <end position="276"/>
    </location>
</feature>
<feature type="chain" id="PRO_5016401985" description="Transmembrane protein" evidence="3">
    <location>
        <begin position="22"/>
        <end position="276"/>
    </location>
</feature>
<evidence type="ECO:0000313" key="4">
    <source>
        <dbReference type="EMBL" id="PYH91349.1"/>
    </source>
</evidence>
<proteinExistence type="predicted"/>
<dbReference type="EMBL" id="KZ825948">
    <property type="protein sequence ID" value="PYH91349.1"/>
    <property type="molecule type" value="Genomic_DNA"/>
</dbReference>
<feature type="signal peptide" evidence="3">
    <location>
        <begin position="1"/>
        <end position="21"/>
    </location>
</feature>
<accession>A0A319D2J7</accession>
<dbReference type="VEuPathDB" id="FungiDB:BO71DRAFT_432963"/>
<keyword evidence="2" id="KW-0812">Transmembrane</keyword>
<evidence type="ECO:0008006" key="6">
    <source>
        <dbReference type="Google" id="ProtNLM"/>
    </source>
</evidence>
<dbReference type="AlphaFoldDB" id="A0A319D2J7"/>
<dbReference type="OrthoDB" id="4225201at2759"/>
<evidence type="ECO:0000256" key="3">
    <source>
        <dbReference type="SAM" id="SignalP"/>
    </source>
</evidence>